<reference evidence="6" key="2">
    <citation type="journal article" date="2023" name="IMA Fungus">
        <title>Comparative genomic study of the Penicillium genus elucidates a diverse pangenome and 15 lateral gene transfer events.</title>
        <authorList>
            <person name="Petersen C."/>
            <person name="Sorensen T."/>
            <person name="Nielsen M.R."/>
            <person name="Sondergaard T.E."/>
            <person name="Sorensen J.L."/>
            <person name="Fitzpatrick D.A."/>
            <person name="Frisvad J.C."/>
            <person name="Nielsen K.L."/>
        </authorList>
    </citation>
    <scope>NUCLEOTIDE SEQUENCE</scope>
    <source>
        <strain evidence="6">IBT 20477</strain>
    </source>
</reference>
<dbReference type="InterPro" id="IPR036390">
    <property type="entry name" value="WH_DNA-bd_sf"/>
</dbReference>
<dbReference type="Gene3D" id="1.10.10.10">
    <property type="entry name" value="Winged helix-like DNA-binding domain superfamily/Winged helix DNA-binding domain"/>
    <property type="match status" value="1"/>
</dbReference>
<feature type="domain" description="O-methyltransferase C-terminal" evidence="4">
    <location>
        <begin position="187"/>
        <end position="413"/>
    </location>
</feature>
<dbReference type="InterPro" id="IPR012967">
    <property type="entry name" value="COMT_dimerisation"/>
</dbReference>
<keyword evidence="3" id="KW-0949">S-adenosyl-L-methionine</keyword>
<keyword evidence="7" id="KW-1185">Reference proteome</keyword>
<evidence type="ECO:0000256" key="3">
    <source>
        <dbReference type="ARBA" id="ARBA00022691"/>
    </source>
</evidence>
<dbReference type="InterPro" id="IPR029063">
    <property type="entry name" value="SAM-dependent_MTases_sf"/>
</dbReference>
<protein>
    <submittedName>
        <fullName evidence="6">O-methyltransferase</fullName>
    </submittedName>
</protein>
<keyword evidence="2" id="KW-0808">Transferase</keyword>
<evidence type="ECO:0000313" key="7">
    <source>
        <dbReference type="Proteomes" id="UP001150942"/>
    </source>
</evidence>
<evidence type="ECO:0000256" key="2">
    <source>
        <dbReference type="ARBA" id="ARBA00022679"/>
    </source>
</evidence>
<evidence type="ECO:0000313" key="6">
    <source>
        <dbReference type="EMBL" id="KAJ5196743.1"/>
    </source>
</evidence>
<dbReference type="GO" id="GO:0032259">
    <property type="term" value="P:methylation"/>
    <property type="evidence" value="ECO:0007669"/>
    <property type="project" value="UniProtKB-KW"/>
</dbReference>
<sequence length="441" mass="49100">MDSQSRSKLGIYPVSSIRQLANDILDQCSLMEKECQRTETTPPTLDAGANTSFWMDTSADLAKSRTQTLGLLERLTILLQGPHDYLHEFVAPNWDHGALYAFLQLGVLEHIASSGGHATLVDLSRKSGVPEDKLSRIMGLLRCKNIVCMPSDDVFALTAVSEDLLHDGDFRAWVEFQLFETRIASAHLVDALATTPNDYSNGISGFKAGWGVEMYDWHASHPEKGERFRRAMKGVSKSLDPANSLLLEWFTRGTLSEDSKVVEIGGMYGFASVTLAPQVPDLSFEIRCDSAAFLARGKALLAPGSNARVSFTHVDSLLYPPNVGDTSPVSVFLIRNLLWNWADDDAVRLLRSFLPTLKSSLSARILVTDGVSPLPNEFPPHVEIAYRRRDITTMTMHNVKQRTQVEWLELFGQVDHRMKVNAYFDQSSHVCKGLWELSLSL</sequence>
<dbReference type="GO" id="GO:0046983">
    <property type="term" value="F:protein dimerization activity"/>
    <property type="evidence" value="ECO:0007669"/>
    <property type="project" value="InterPro"/>
</dbReference>
<dbReference type="AlphaFoldDB" id="A0A9W9JH34"/>
<dbReference type="InterPro" id="IPR001077">
    <property type="entry name" value="COMT_C"/>
</dbReference>
<proteinExistence type="predicted"/>
<dbReference type="Gene3D" id="3.40.50.150">
    <property type="entry name" value="Vaccinia Virus protein VP39"/>
    <property type="match status" value="1"/>
</dbReference>
<evidence type="ECO:0000256" key="1">
    <source>
        <dbReference type="ARBA" id="ARBA00022603"/>
    </source>
</evidence>
<dbReference type="InterPro" id="IPR036388">
    <property type="entry name" value="WH-like_DNA-bd_sf"/>
</dbReference>
<evidence type="ECO:0000259" key="5">
    <source>
        <dbReference type="Pfam" id="PF08100"/>
    </source>
</evidence>
<dbReference type="PANTHER" id="PTHR43712:SF12">
    <property type="entry name" value="STERIGMATOCYSTIN 8-O-METHYLTRANSFERASE"/>
    <property type="match status" value="1"/>
</dbReference>
<dbReference type="Pfam" id="PF08100">
    <property type="entry name" value="Dimerisation"/>
    <property type="match status" value="1"/>
</dbReference>
<feature type="domain" description="O-methyltransferase dimerisation" evidence="5">
    <location>
        <begin position="98"/>
        <end position="166"/>
    </location>
</feature>
<dbReference type="InterPro" id="IPR016461">
    <property type="entry name" value="COMT-like"/>
</dbReference>
<dbReference type="Proteomes" id="UP001150942">
    <property type="component" value="Unassembled WGS sequence"/>
</dbReference>
<dbReference type="OrthoDB" id="1606438at2759"/>
<organism evidence="6 7">
    <name type="scientific">Penicillium cf. viridicatum</name>
    <dbReference type="NCBI Taxonomy" id="2972119"/>
    <lineage>
        <taxon>Eukaryota</taxon>
        <taxon>Fungi</taxon>
        <taxon>Dikarya</taxon>
        <taxon>Ascomycota</taxon>
        <taxon>Pezizomycotina</taxon>
        <taxon>Eurotiomycetes</taxon>
        <taxon>Eurotiomycetidae</taxon>
        <taxon>Eurotiales</taxon>
        <taxon>Aspergillaceae</taxon>
        <taxon>Penicillium</taxon>
    </lineage>
</organism>
<dbReference type="GO" id="GO:0008171">
    <property type="term" value="F:O-methyltransferase activity"/>
    <property type="evidence" value="ECO:0007669"/>
    <property type="project" value="InterPro"/>
</dbReference>
<dbReference type="SUPFAM" id="SSF46785">
    <property type="entry name" value="Winged helix' DNA-binding domain"/>
    <property type="match status" value="1"/>
</dbReference>
<dbReference type="GO" id="GO:0044550">
    <property type="term" value="P:secondary metabolite biosynthetic process"/>
    <property type="evidence" value="ECO:0007669"/>
    <property type="project" value="UniProtKB-ARBA"/>
</dbReference>
<dbReference type="SUPFAM" id="SSF53335">
    <property type="entry name" value="S-adenosyl-L-methionine-dependent methyltransferases"/>
    <property type="match status" value="1"/>
</dbReference>
<comment type="caution">
    <text evidence="6">The sequence shown here is derived from an EMBL/GenBank/DDBJ whole genome shotgun (WGS) entry which is preliminary data.</text>
</comment>
<dbReference type="EMBL" id="JAPQKQ010000005">
    <property type="protein sequence ID" value="KAJ5196743.1"/>
    <property type="molecule type" value="Genomic_DNA"/>
</dbReference>
<name>A0A9W9JH34_9EURO</name>
<evidence type="ECO:0000259" key="4">
    <source>
        <dbReference type="Pfam" id="PF00891"/>
    </source>
</evidence>
<dbReference type="PROSITE" id="PS51683">
    <property type="entry name" value="SAM_OMT_II"/>
    <property type="match status" value="1"/>
</dbReference>
<keyword evidence="1" id="KW-0489">Methyltransferase</keyword>
<dbReference type="PANTHER" id="PTHR43712">
    <property type="entry name" value="PUTATIVE (AFU_ORTHOLOGUE AFUA_4G14580)-RELATED"/>
    <property type="match status" value="1"/>
</dbReference>
<reference evidence="6" key="1">
    <citation type="submission" date="2022-11" db="EMBL/GenBank/DDBJ databases">
        <authorList>
            <person name="Petersen C."/>
        </authorList>
    </citation>
    <scope>NUCLEOTIDE SEQUENCE</scope>
    <source>
        <strain evidence="6">IBT 20477</strain>
    </source>
</reference>
<accession>A0A9W9JH34</accession>
<dbReference type="Pfam" id="PF00891">
    <property type="entry name" value="Methyltransf_2"/>
    <property type="match status" value="1"/>
</dbReference>
<gene>
    <name evidence="6" type="ORF">N7449_007222</name>
</gene>